<dbReference type="InterPro" id="IPR011051">
    <property type="entry name" value="RmlC_Cupin_sf"/>
</dbReference>
<organism evidence="6 7">
    <name type="scientific">Acuticoccus sediminis</name>
    <dbReference type="NCBI Taxonomy" id="2184697"/>
    <lineage>
        <taxon>Bacteria</taxon>
        <taxon>Pseudomonadati</taxon>
        <taxon>Pseudomonadota</taxon>
        <taxon>Alphaproteobacteria</taxon>
        <taxon>Hyphomicrobiales</taxon>
        <taxon>Amorphaceae</taxon>
        <taxon>Acuticoccus</taxon>
    </lineage>
</organism>
<dbReference type="SUPFAM" id="SSF51182">
    <property type="entry name" value="RmlC-like cupins"/>
    <property type="match status" value="1"/>
</dbReference>
<dbReference type="Pfam" id="PF12833">
    <property type="entry name" value="HTH_18"/>
    <property type="match status" value="1"/>
</dbReference>
<dbReference type="InterPro" id="IPR020449">
    <property type="entry name" value="Tscrpt_reg_AraC-type_HTH"/>
</dbReference>
<dbReference type="InterPro" id="IPR003313">
    <property type="entry name" value="AraC-bd"/>
</dbReference>
<dbReference type="InterPro" id="IPR018060">
    <property type="entry name" value="HTH_AraC"/>
</dbReference>
<comment type="caution">
    <text evidence="6">The sequence shown here is derived from an EMBL/GenBank/DDBJ whole genome shotgun (WGS) entry which is preliminary data.</text>
</comment>
<dbReference type="PROSITE" id="PS01124">
    <property type="entry name" value="HTH_ARAC_FAMILY_2"/>
    <property type="match status" value="1"/>
</dbReference>
<dbReference type="InterPro" id="IPR050204">
    <property type="entry name" value="AraC_XylS_family_regulators"/>
</dbReference>
<dbReference type="AlphaFoldDB" id="A0A8B2NRF5"/>
<dbReference type="Pfam" id="PF02311">
    <property type="entry name" value="AraC_binding"/>
    <property type="match status" value="1"/>
</dbReference>
<keyword evidence="7" id="KW-1185">Reference proteome</keyword>
<gene>
    <name evidence="6" type="ORF">DLJ53_22880</name>
</gene>
<feature type="domain" description="HTH araC/xylS-type" evidence="5">
    <location>
        <begin position="180"/>
        <end position="278"/>
    </location>
</feature>
<dbReference type="Gene3D" id="2.60.120.10">
    <property type="entry name" value="Jelly Rolls"/>
    <property type="match status" value="1"/>
</dbReference>
<dbReference type="SMART" id="SM00342">
    <property type="entry name" value="HTH_ARAC"/>
    <property type="match status" value="1"/>
</dbReference>
<accession>A0A8B2NRF5</accession>
<protein>
    <submittedName>
        <fullName evidence="6">AraC family transcriptional regulator</fullName>
    </submittedName>
</protein>
<reference evidence="6 7" key="1">
    <citation type="submission" date="2018-05" db="EMBL/GenBank/DDBJ databases">
        <title>Acuticoccus sediminis sp. nov., isolated from deep-sea sediment of Indian Ocean.</title>
        <authorList>
            <person name="Liu X."/>
            <person name="Lai Q."/>
            <person name="Du Y."/>
            <person name="Sun F."/>
            <person name="Zhang X."/>
            <person name="Wang S."/>
            <person name="Shao Z."/>
        </authorList>
    </citation>
    <scope>NUCLEOTIDE SEQUENCE [LARGE SCALE GENOMIC DNA]</scope>
    <source>
        <strain evidence="6 7">PTG4-2</strain>
    </source>
</reference>
<evidence type="ECO:0000313" key="7">
    <source>
        <dbReference type="Proteomes" id="UP000249590"/>
    </source>
</evidence>
<dbReference type="InterPro" id="IPR009057">
    <property type="entry name" value="Homeodomain-like_sf"/>
</dbReference>
<keyword evidence="2" id="KW-0238">DNA-binding</keyword>
<evidence type="ECO:0000256" key="2">
    <source>
        <dbReference type="ARBA" id="ARBA00023125"/>
    </source>
</evidence>
<name>A0A8B2NRF5_9HYPH</name>
<dbReference type="InterPro" id="IPR014710">
    <property type="entry name" value="RmlC-like_jellyroll"/>
</dbReference>
<dbReference type="PANTHER" id="PTHR46796">
    <property type="entry name" value="HTH-TYPE TRANSCRIPTIONAL ACTIVATOR RHAS-RELATED"/>
    <property type="match status" value="1"/>
</dbReference>
<dbReference type="CDD" id="cd06999">
    <property type="entry name" value="cupin_HpaA-like_N"/>
    <property type="match status" value="1"/>
</dbReference>
<dbReference type="EMBL" id="QHHQ01000005">
    <property type="protein sequence ID" value="RAH99583.1"/>
    <property type="molecule type" value="Genomic_DNA"/>
</dbReference>
<keyword evidence="3" id="KW-0010">Activator</keyword>
<evidence type="ECO:0000313" key="6">
    <source>
        <dbReference type="EMBL" id="RAH99583.1"/>
    </source>
</evidence>
<dbReference type="GO" id="GO:0043565">
    <property type="term" value="F:sequence-specific DNA binding"/>
    <property type="evidence" value="ECO:0007669"/>
    <property type="project" value="InterPro"/>
</dbReference>
<dbReference type="OrthoDB" id="9814125at2"/>
<evidence type="ECO:0000259" key="5">
    <source>
        <dbReference type="PROSITE" id="PS01124"/>
    </source>
</evidence>
<dbReference type="InterPro" id="IPR047264">
    <property type="entry name" value="Cupin_HpaA-like_N"/>
</dbReference>
<proteinExistence type="predicted"/>
<dbReference type="Gene3D" id="1.10.10.60">
    <property type="entry name" value="Homeodomain-like"/>
    <property type="match status" value="1"/>
</dbReference>
<keyword evidence="4" id="KW-0804">Transcription</keyword>
<sequence>MHYSNIEAIAVPKFELYGERALLPDVLHCETIADRSSLHGWAIQPHRHERLHQFLHVAEGTAYVKLEDRETTLHGPGVVNVPAGAVHGFRFSPETRGTVVTVPVEALDATIGACPMLATPAVVACEPQLAELFAAVADEFAATRPARTQCLSAMATLIAARVAGGIAPEIGGGDGSPLLRRFEALIEAHYRSHWRVADYAAALKVSTTHLSRVCRAETGAGASRVIELRLMKEARRLLAYSAHPVGRIAVDLGFVDPAYFTRAFTRSAGMTPSAFRARVAEGPAQSHHR</sequence>
<dbReference type="GO" id="GO:0003700">
    <property type="term" value="F:DNA-binding transcription factor activity"/>
    <property type="evidence" value="ECO:0007669"/>
    <property type="project" value="InterPro"/>
</dbReference>
<dbReference type="PRINTS" id="PR00032">
    <property type="entry name" value="HTHARAC"/>
</dbReference>
<dbReference type="Proteomes" id="UP000249590">
    <property type="component" value="Unassembled WGS sequence"/>
</dbReference>
<evidence type="ECO:0000256" key="1">
    <source>
        <dbReference type="ARBA" id="ARBA00023015"/>
    </source>
</evidence>
<keyword evidence="1" id="KW-0805">Transcription regulation</keyword>
<evidence type="ECO:0000256" key="3">
    <source>
        <dbReference type="ARBA" id="ARBA00023159"/>
    </source>
</evidence>
<dbReference type="SUPFAM" id="SSF46689">
    <property type="entry name" value="Homeodomain-like"/>
    <property type="match status" value="1"/>
</dbReference>
<evidence type="ECO:0000256" key="4">
    <source>
        <dbReference type="ARBA" id="ARBA00023163"/>
    </source>
</evidence>
<dbReference type="PANTHER" id="PTHR46796:SF6">
    <property type="entry name" value="ARAC SUBFAMILY"/>
    <property type="match status" value="1"/>
</dbReference>